<feature type="region of interest" description="Disordered" evidence="1">
    <location>
        <begin position="70"/>
        <end position="95"/>
    </location>
</feature>
<evidence type="ECO:0000256" key="1">
    <source>
        <dbReference type="SAM" id="MobiDB-lite"/>
    </source>
</evidence>
<dbReference type="AlphaFoldDB" id="A0A4Y2T7E3"/>
<name>A0A4Y2T7E3_ARAVE</name>
<reference evidence="2 3" key="1">
    <citation type="journal article" date="2019" name="Sci. Rep.">
        <title>Orb-weaving spider Araneus ventricosus genome elucidates the spidroin gene catalogue.</title>
        <authorList>
            <person name="Kono N."/>
            <person name="Nakamura H."/>
            <person name="Ohtoshi R."/>
            <person name="Moran D.A.P."/>
            <person name="Shinohara A."/>
            <person name="Yoshida Y."/>
            <person name="Fujiwara M."/>
            <person name="Mori M."/>
            <person name="Tomita M."/>
            <person name="Arakawa K."/>
        </authorList>
    </citation>
    <scope>NUCLEOTIDE SEQUENCE [LARGE SCALE GENOMIC DNA]</scope>
</reference>
<comment type="caution">
    <text evidence="2">The sequence shown here is derived from an EMBL/GenBank/DDBJ whole genome shotgun (WGS) entry which is preliminary data.</text>
</comment>
<keyword evidence="3" id="KW-1185">Reference proteome</keyword>
<dbReference type="Proteomes" id="UP000499080">
    <property type="component" value="Unassembled WGS sequence"/>
</dbReference>
<gene>
    <name evidence="2" type="ORF">AVEN_189504_1</name>
</gene>
<organism evidence="2 3">
    <name type="scientific">Araneus ventricosus</name>
    <name type="common">Orbweaver spider</name>
    <name type="synonym">Epeira ventricosa</name>
    <dbReference type="NCBI Taxonomy" id="182803"/>
    <lineage>
        <taxon>Eukaryota</taxon>
        <taxon>Metazoa</taxon>
        <taxon>Ecdysozoa</taxon>
        <taxon>Arthropoda</taxon>
        <taxon>Chelicerata</taxon>
        <taxon>Arachnida</taxon>
        <taxon>Araneae</taxon>
        <taxon>Araneomorphae</taxon>
        <taxon>Entelegynae</taxon>
        <taxon>Araneoidea</taxon>
        <taxon>Araneidae</taxon>
        <taxon>Araneus</taxon>
    </lineage>
</organism>
<evidence type="ECO:0000313" key="3">
    <source>
        <dbReference type="Proteomes" id="UP000499080"/>
    </source>
</evidence>
<proteinExistence type="predicted"/>
<protein>
    <submittedName>
        <fullName evidence="2">Uncharacterized protein</fullName>
    </submittedName>
</protein>
<accession>A0A4Y2T7E3</accession>
<evidence type="ECO:0000313" key="2">
    <source>
        <dbReference type="EMBL" id="GBN95025.1"/>
    </source>
</evidence>
<sequence length="95" mass="10542">MLWACCRSKRLIGVCGKIRGVWASTHINHNEAKRLPLIVMRKRGTARCMQALLHTKMLVRAKHHSHLVRDAEAGNGVPAPKVSSSSHLVRMIQGA</sequence>
<dbReference type="EMBL" id="BGPR01025817">
    <property type="protein sequence ID" value="GBN95025.1"/>
    <property type="molecule type" value="Genomic_DNA"/>
</dbReference>